<dbReference type="Pfam" id="PF00563">
    <property type="entry name" value="EAL"/>
    <property type="match status" value="1"/>
</dbReference>
<sequence length="386" mass="42994">MSAHEMTLTSVAQPIWSVPHGRVVGWEALLRVQDGTRVVSPSIYLAAEGDDEAAWARERAARLRHLGVWSRLRFEATWLFLNVSPHAIRHDVVDPDHFAALLRQLAIPPETLVLELLEAAIADLTVVQQAVAQYHALGCLVALDDFGAGDSNLERLFVLEPDIVKIDRSLFVRAGERRSLQRSLRHLVGFIHAAGALALAEGVEHSDEAQRALDAGVDLVQGYRYGVPAPWEHWLCEGAAREQEWLLSDRDRLPDPVVPPSLFDWFAEIVTRWARGEPLGAWVCHSAPEPLLRLYCLNRHGMQLGATIHCRWRRPLDPVRYAPLEAGEGASWAHRSYFRSAIARPGQIVASEPYLALPDRDWEVTLACARRDGSAVLCADVAVDES</sequence>
<dbReference type="GO" id="GO:0071111">
    <property type="term" value="F:cyclic-guanylate-specific phosphodiesterase activity"/>
    <property type="evidence" value="ECO:0007669"/>
    <property type="project" value="InterPro"/>
</dbReference>
<dbReference type="Gene3D" id="3.30.450.20">
    <property type="entry name" value="PAS domain"/>
    <property type="match status" value="1"/>
</dbReference>
<accession>A0A2Z6DWW8</accession>
<dbReference type="SUPFAM" id="SSF141868">
    <property type="entry name" value="EAL domain-like"/>
    <property type="match status" value="1"/>
</dbReference>
<dbReference type="InterPro" id="IPR050706">
    <property type="entry name" value="Cyclic-di-GMP_PDE-like"/>
</dbReference>
<dbReference type="InterPro" id="IPR035919">
    <property type="entry name" value="EAL_sf"/>
</dbReference>
<dbReference type="PANTHER" id="PTHR33121">
    <property type="entry name" value="CYCLIC DI-GMP PHOSPHODIESTERASE PDEF"/>
    <property type="match status" value="1"/>
</dbReference>
<evidence type="ECO:0000259" key="1">
    <source>
        <dbReference type="PROSITE" id="PS50883"/>
    </source>
</evidence>
<dbReference type="Proteomes" id="UP000262004">
    <property type="component" value="Chromosome"/>
</dbReference>
<dbReference type="PROSITE" id="PS50883">
    <property type="entry name" value="EAL"/>
    <property type="match status" value="1"/>
</dbReference>
<proteinExistence type="predicted"/>
<dbReference type="EMBL" id="AP018558">
    <property type="protein sequence ID" value="BBD76819.1"/>
    <property type="molecule type" value="Genomic_DNA"/>
</dbReference>
<gene>
    <name evidence="2" type="ORF">HPTL_0551</name>
</gene>
<feature type="domain" description="EAL" evidence="1">
    <location>
        <begin position="1"/>
        <end position="242"/>
    </location>
</feature>
<dbReference type="KEGG" id="htl:HPTL_0551"/>
<dbReference type="RefSeq" id="WP_119334626.1">
    <property type="nucleotide sequence ID" value="NZ_AP018558.1"/>
</dbReference>
<dbReference type="CDD" id="cd01948">
    <property type="entry name" value="EAL"/>
    <property type="match status" value="1"/>
</dbReference>
<name>A0A2Z6DWW8_HYDTE</name>
<dbReference type="OrthoDB" id="1673646at2"/>
<dbReference type="AlphaFoldDB" id="A0A2Z6DWW8"/>
<organism evidence="2 3">
    <name type="scientific">Hydrogenophilus thermoluteolus</name>
    <name type="common">Pseudomonas hydrogenothermophila</name>
    <dbReference type="NCBI Taxonomy" id="297"/>
    <lineage>
        <taxon>Bacteria</taxon>
        <taxon>Pseudomonadati</taxon>
        <taxon>Pseudomonadota</taxon>
        <taxon>Hydrogenophilia</taxon>
        <taxon>Hydrogenophilales</taxon>
        <taxon>Hydrogenophilaceae</taxon>
        <taxon>Hydrogenophilus</taxon>
    </lineage>
</organism>
<keyword evidence="3" id="KW-1185">Reference proteome</keyword>
<dbReference type="InterPro" id="IPR001633">
    <property type="entry name" value="EAL_dom"/>
</dbReference>
<dbReference type="SUPFAM" id="SSF103190">
    <property type="entry name" value="Sensory domain-like"/>
    <property type="match status" value="1"/>
</dbReference>
<dbReference type="SMART" id="SM00052">
    <property type="entry name" value="EAL"/>
    <property type="match status" value="1"/>
</dbReference>
<dbReference type="InterPro" id="IPR029151">
    <property type="entry name" value="Sensor-like_sf"/>
</dbReference>
<evidence type="ECO:0000313" key="2">
    <source>
        <dbReference type="EMBL" id="BBD76819.1"/>
    </source>
</evidence>
<evidence type="ECO:0000313" key="3">
    <source>
        <dbReference type="Proteomes" id="UP000262004"/>
    </source>
</evidence>
<dbReference type="PANTHER" id="PTHR33121:SF76">
    <property type="entry name" value="SIGNALING PROTEIN"/>
    <property type="match status" value="1"/>
</dbReference>
<reference evidence="2 3" key="1">
    <citation type="submission" date="2018-04" db="EMBL/GenBank/DDBJ databases">
        <title>Complete genome sequence of Hydrogenophilus thermoluteolus TH-1.</title>
        <authorList>
            <person name="Arai H."/>
        </authorList>
    </citation>
    <scope>NUCLEOTIDE SEQUENCE [LARGE SCALE GENOMIC DNA]</scope>
    <source>
        <strain evidence="2 3">TH-1</strain>
    </source>
</reference>
<protein>
    <submittedName>
        <fullName evidence="2">Diguanylate phosphodiesterase</fullName>
    </submittedName>
</protein>
<dbReference type="Gene3D" id="3.20.20.450">
    <property type="entry name" value="EAL domain"/>
    <property type="match status" value="1"/>
</dbReference>